<protein>
    <submittedName>
        <fullName evidence="3">Bifunctional diguanylate cyclase/phosphodiesterase</fullName>
    </submittedName>
</protein>
<dbReference type="InterPro" id="IPR035919">
    <property type="entry name" value="EAL_sf"/>
</dbReference>
<evidence type="ECO:0000313" key="3">
    <source>
        <dbReference type="EMBL" id="MFD2613322.1"/>
    </source>
</evidence>
<dbReference type="InterPro" id="IPR052155">
    <property type="entry name" value="Biofilm_reg_signaling"/>
</dbReference>
<sequence>MQRIPVTRDGRRGSEVLLIDSADVVKIEMYRDRDYLIHTKTQQFYLDTSFDSLEEWLFEDGFRMLDSTNIVNMNHVKEYDSRKGVVYLGDRDSKETKTASAARIQKEHIEKVLQMLQISNDAVPEGQSDFDPVAYISSLVSENEHSQFLRSYATIQAVAAKKKAEEKILHMAYHDSLTDLPNRLLFQKKLGQQFEKVKESGKLLAVIFIDLDRFKIVNDTLGHYVGDELLKYVAAKLKAYIGPEDMVCRFSGDEFILLLSDFVHIDEVKNFAKGLSDLFNEPFLYLEQELYIAASTGISIYPYDGQDADTLIKNADTAMYRAKEKGGNTFQMYFREMNHRSLEQLNLENQLRKALDKNEITLFYQPLVDLQTGSITGMEALVRWKHPQGMISPADFIPLAEETGLILPIGNWVLRESCIQNKKWQDAGYPDLTVSVNISVNQFHQPGFVKYVQQTLTETGLDPHRLCLEITENVAMKNVTYIMDTMNKLKQMGVQISIDDFGTGYSSLSYLKRFDVDTLKIDQSFIRELSGDEDNMAIVTALIAMSKQLKIKTLAEGVETQDQLNFLIEQGCDGIQGFIFSRPVPPEQFEELMRSQHHLSKVL</sequence>
<dbReference type="SMART" id="SM00052">
    <property type="entry name" value="EAL"/>
    <property type="match status" value="1"/>
</dbReference>
<evidence type="ECO:0000259" key="2">
    <source>
        <dbReference type="PROSITE" id="PS50887"/>
    </source>
</evidence>
<dbReference type="InterPro" id="IPR000160">
    <property type="entry name" value="GGDEF_dom"/>
</dbReference>
<dbReference type="PROSITE" id="PS50883">
    <property type="entry name" value="EAL"/>
    <property type="match status" value="1"/>
</dbReference>
<dbReference type="CDD" id="cd01949">
    <property type="entry name" value="GGDEF"/>
    <property type="match status" value="1"/>
</dbReference>
<dbReference type="PANTHER" id="PTHR44757">
    <property type="entry name" value="DIGUANYLATE CYCLASE DGCP"/>
    <property type="match status" value="1"/>
</dbReference>
<comment type="caution">
    <text evidence="3">The sequence shown here is derived from an EMBL/GenBank/DDBJ whole genome shotgun (WGS) entry which is preliminary data.</text>
</comment>
<dbReference type="Gene3D" id="3.30.70.270">
    <property type="match status" value="1"/>
</dbReference>
<accession>A0ABW5PD82</accession>
<dbReference type="PROSITE" id="PS50887">
    <property type="entry name" value="GGDEF"/>
    <property type="match status" value="1"/>
</dbReference>
<dbReference type="Proteomes" id="UP001597541">
    <property type="component" value="Unassembled WGS sequence"/>
</dbReference>
<evidence type="ECO:0000313" key="4">
    <source>
        <dbReference type="Proteomes" id="UP001597541"/>
    </source>
</evidence>
<dbReference type="Gene3D" id="2.40.50.1020">
    <property type="entry name" value="LytTr DNA-binding domain"/>
    <property type="match status" value="1"/>
</dbReference>
<dbReference type="RefSeq" id="WP_377603320.1">
    <property type="nucleotide sequence ID" value="NZ_JBHUME010000008.1"/>
</dbReference>
<dbReference type="Gene3D" id="3.20.20.450">
    <property type="entry name" value="EAL domain"/>
    <property type="match status" value="1"/>
</dbReference>
<dbReference type="InterPro" id="IPR043128">
    <property type="entry name" value="Rev_trsase/Diguanyl_cyclase"/>
</dbReference>
<dbReference type="SUPFAM" id="SSF55073">
    <property type="entry name" value="Nucleotide cyclase"/>
    <property type="match status" value="1"/>
</dbReference>
<dbReference type="SUPFAM" id="SSF141868">
    <property type="entry name" value="EAL domain-like"/>
    <property type="match status" value="1"/>
</dbReference>
<dbReference type="Pfam" id="PF00563">
    <property type="entry name" value="EAL"/>
    <property type="match status" value="1"/>
</dbReference>
<dbReference type="NCBIfam" id="TIGR00254">
    <property type="entry name" value="GGDEF"/>
    <property type="match status" value="1"/>
</dbReference>
<reference evidence="4" key="1">
    <citation type="journal article" date="2019" name="Int. J. Syst. Evol. Microbiol.">
        <title>The Global Catalogue of Microorganisms (GCM) 10K type strain sequencing project: providing services to taxonomists for standard genome sequencing and annotation.</title>
        <authorList>
            <consortium name="The Broad Institute Genomics Platform"/>
            <consortium name="The Broad Institute Genome Sequencing Center for Infectious Disease"/>
            <person name="Wu L."/>
            <person name="Ma J."/>
        </authorList>
    </citation>
    <scope>NUCLEOTIDE SEQUENCE [LARGE SCALE GENOMIC DNA]</scope>
    <source>
        <strain evidence="4">KCTC 3950</strain>
    </source>
</reference>
<evidence type="ECO:0000259" key="1">
    <source>
        <dbReference type="PROSITE" id="PS50883"/>
    </source>
</evidence>
<organism evidence="3 4">
    <name type="scientific">Paenibacillus gansuensis</name>
    <dbReference type="NCBI Taxonomy" id="306542"/>
    <lineage>
        <taxon>Bacteria</taxon>
        <taxon>Bacillati</taxon>
        <taxon>Bacillota</taxon>
        <taxon>Bacilli</taxon>
        <taxon>Bacillales</taxon>
        <taxon>Paenibacillaceae</taxon>
        <taxon>Paenibacillus</taxon>
    </lineage>
</organism>
<feature type="domain" description="GGDEF" evidence="2">
    <location>
        <begin position="202"/>
        <end position="335"/>
    </location>
</feature>
<dbReference type="Pfam" id="PF04397">
    <property type="entry name" value="LytTR"/>
    <property type="match status" value="1"/>
</dbReference>
<feature type="domain" description="EAL" evidence="1">
    <location>
        <begin position="344"/>
        <end position="597"/>
    </location>
</feature>
<dbReference type="CDD" id="cd01948">
    <property type="entry name" value="EAL"/>
    <property type="match status" value="1"/>
</dbReference>
<dbReference type="InterPro" id="IPR001633">
    <property type="entry name" value="EAL_dom"/>
</dbReference>
<dbReference type="Pfam" id="PF00990">
    <property type="entry name" value="GGDEF"/>
    <property type="match status" value="1"/>
</dbReference>
<name>A0ABW5PD82_9BACL</name>
<keyword evidence="4" id="KW-1185">Reference proteome</keyword>
<dbReference type="InterPro" id="IPR007492">
    <property type="entry name" value="LytTR_DNA-bd_dom"/>
</dbReference>
<dbReference type="SMART" id="SM00267">
    <property type="entry name" value="GGDEF"/>
    <property type="match status" value="1"/>
</dbReference>
<proteinExistence type="predicted"/>
<dbReference type="EMBL" id="JBHUME010000008">
    <property type="protein sequence ID" value="MFD2613322.1"/>
    <property type="molecule type" value="Genomic_DNA"/>
</dbReference>
<dbReference type="PANTHER" id="PTHR44757:SF2">
    <property type="entry name" value="BIOFILM ARCHITECTURE MAINTENANCE PROTEIN MBAA"/>
    <property type="match status" value="1"/>
</dbReference>
<dbReference type="InterPro" id="IPR029787">
    <property type="entry name" value="Nucleotide_cyclase"/>
</dbReference>
<gene>
    <name evidence="3" type="ORF">ACFSUF_12900</name>
</gene>